<reference evidence="2 3" key="1">
    <citation type="submission" date="2018-06" db="EMBL/GenBank/DDBJ databases">
        <authorList>
            <consortium name="Pathogen Informatics"/>
            <person name="Doyle S."/>
        </authorList>
    </citation>
    <scope>NUCLEOTIDE SEQUENCE [LARGE SCALE GENOMIC DNA]</scope>
    <source>
        <strain evidence="2 3">NCTC10359</strain>
    </source>
</reference>
<gene>
    <name evidence="2" type="ORF">NCTC10359_00005</name>
</gene>
<accession>A0A378T6A1</accession>
<proteinExistence type="predicted"/>
<feature type="transmembrane region" description="Helical" evidence="1">
    <location>
        <begin position="48"/>
        <end position="68"/>
    </location>
</feature>
<sequence>MMIDTGLAYLQFLAFLTFAVGIIKYMIKNQLFFISIGMKHPKATKIEMVLVVAGLSLFVIIMIVRNIWFIE</sequence>
<dbReference type="Proteomes" id="UP000254437">
    <property type="component" value="Unassembled WGS sequence"/>
</dbReference>
<keyword evidence="1" id="KW-1133">Transmembrane helix</keyword>
<protein>
    <submittedName>
        <fullName evidence="2">Uncharacterized protein</fullName>
    </submittedName>
</protein>
<dbReference type="RefSeq" id="WP_147279654.1">
    <property type="nucleotide sequence ID" value="NZ_UGQU01000001.1"/>
</dbReference>
<dbReference type="AlphaFoldDB" id="A0A378T6A1"/>
<keyword evidence="1" id="KW-0812">Transmembrane</keyword>
<evidence type="ECO:0000313" key="3">
    <source>
        <dbReference type="Proteomes" id="UP000254437"/>
    </source>
</evidence>
<name>A0A378T6A1_MORLA</name>
<organism evidence="2 3">
    <name type="scientific">Moraxella lacunata</name>
    <dbReference type="NCBI Taxonomy" id="477"/>
    <lineage>
        <taxon>Bacteria</taxon>
        <taxon>Pseudomonadati</taxon>
        <taxon>Pseudomonadota</taxon>
        <taxon>Gammaproteobacteria</taxon>
        <taxon>Moraxellales</taxon>
        <taxon>Moraxellaceae</taxon>
        <taxon>Moraxella</taxon>
    </lineage>
</organism>
<keyword evidence="1" id="KW-0472">Membrane</keyword>
<dbReference type="EMBL" id="UGQU01000001">
    <property type="protein sequence ID" value="STZ55413.1"/>
    <property type="molecule type" value="Genomic_DNA"/>
</dbReference>
<feature type="transmembrane region" description="Helical" evidence="1">
    <location>
        <begin position="6"/>
        <end position="27"/>
    </location>
</feature>
<evidence type="ECO:0000256" key="1">
    <source>
        <dbReference type="SAM" id="Phobius"/>
    </source>
</evidence>
<evidence type="ECO:0000313" key="2">
    <source>
        <dbReference type="EMBL" id="STZ55413.1"/>
    </source>
</evidence>